<accession>A0A0B2XFH7</accession>
<dbReference type="AlphaFoldDB" id="A0A0B2XFH7"/>
<dbReference type="KEGG" id="maj:MAA_10996"/>
<protein>
    <submittedName>
        <fullName evidence="2">Cwf15/Cwc15 cell cycle control protein</fullName>
    </submittedName>
</protein>
<dbReference type="RefSeq" id="XP_011411243.1">
    <property type="nucleotide sequence ID" value="XM_011412941.1"/>
</dbReference>
<dbReference type="InterPro" id="IPR036404">
    <property type="entry name" value="Jacalin-like_lectin_dom_sf"/>
</dbReference>
<dbReference type="GeneID" id="23632444"/>
<dbReference type="SUPFAM" id="SSF51101">
    <property type="entry name" value="Mannose-binding lectins"/>
    <property type="match status" value="1"/>
</dbReference>
<dbReference type="HOGENOM" id="CLU_124520_0_0_1"/>
<dbReference type="EMBL" id="ADNJ02000003">
    <property type="protein sequence ID" value="KHO11480.1"/>
    <property type="molecule type" value="Genomic_DNA"/>
</dbReference>
<reference evidence="2 3" key="1">
    <citation type="journal article" date="2011" name="PLoS Genet.">
        <title>Genome sequencing and comparative transcriptomics of the model entomopathogenic fungi Metarhizium anisopliae and M. acridum.</title>
        <authorList>
            <person name="Gao Q."/>
            <person name="Jin K."/>
            <person name="Ying S.H."/>
            <person name="Zhang Y."/>
            <person name="Xiao G."/>
            <person name="Shang Y."/>
            <person name="Duan Z."/>
            <person name="Hu X."/>
            <person name="Xie X.Q."/>
            <person name="Zhou G."/>
            <person name="Peng G."/>
            <person name="Luo Z."/>
            <person name="Huang W."/>
            <person name="Wang B."/>
            <person name="Fang W."/>
            <person name="Wang S."/>
            <person name="Zhong Y."/>
            <person name="Ma L.J."/>
            <person name="St Leger R.J."/>
            <person name="Zhao G.P."/>
            <person name="Pei Y."/>
            <person name="Feng M.G."/>
            <person name="Xia Y."/>
            <person name="Wang C."/>
        </authorList>
    </citation>
    <scope>NUCLEOTIDE SEQUENCE [LARGE SCALE GENOMIC DNA]</scope>
    <source>
        <strain evidence="3">ARSEF 23 / ATCC MYA-3075</strain>
    </source>
</reference>
<organism evidence="2 3">
    <name type="scientific">Metarhizium robertsii (strain ARSEF 23 / ATCC MYA-3075)</name>
    <name type="common">Metarhizium anisopliae (strain ARSEF 23)</name>
    <dbReference type="NCBI Taxonomy" id="655844"/>
    <lineage>
        <taxon>Eukaryota</taxon>
        <taxon>Fungi</taxon>
        <taxon>Dikarya</taxon>
        <taxon>Ascomycota</taxon>
        <taxon>Pezizomycotina</taxon>
        <taxon>Sordariomycetes</taxon>
        <taxon>Hypocreomycetidae</taxon>
        <taxon>Hypocreales</taxon>
        <taxon>Clavicipitaceae</taxon>
        <taxon>Metarhizium</taxon>
    </lineage>
</organism>
<keyword evidence="3" id="KW-1185">Reference proteome</keyword>
<name>A0A0B2XFH7_METRA</name>
<reference evidence="2 3" key="2">
    <citation type="journal article" date="2014" name="Proc. Natl. Acad. Sci. U.S.A.">
        <title>Trajectory and genomic determinants of fungal-pathogen speciation and host adaptation.</title>
        <authorList>
            <person name="Hu X."/>
            <person name="Xiao G."/>
            <person name="Zheng P."/>
            <person name="Shang Y."/>
            <person name="Su Y."/>
            <person name="Zhang X."/>
            <person name="Liu X."/>
            <person name="Zhan S."/>
            <person name="St Leger R.J."/>
            <person name="Wang C."/>
        </authorList>
    </citation>
    <scope>GENOME REANNOTATION</scope>
    <source>
        <strain evidence="3">ARSEF 23 / ATCC MYA-3075</strain>
    </source>
</reference>
<dbReference type="InterPro" id="IPR001229">
    <property type="entry name" value="Jacalin-like_lectin_dom"/>
</dbReference>
<sequence>MTIIPADPKPMRRDASGEVKRDLIWNPPTGHDGGNEFKAIHPENHVYISSMQVWTHKTGLGDEVVKAIELIWSTGQSRRYGHPKGDSHITTFQRSERITKMRICSGDWVDSIYYESKTAPTWRVGGSGGIPHDQDTGNGVFVGFWGRSGGDIDKLGSVFGAPREQTRDMR</sequence>
<dbReference type="OrthoDB" id="2131701at2759"/>
<evidence type="ECO:0000259" key="1">
    <source>
        <dbReference type="Pfam" id="PF01419"/>
    </source>
</evidence>
<proteinExistence type="predicted"/>
<gene>
    <name evidence="2" type="ORF">MAA_10996</name>
</gene>
<feature type="domain" description="Jacalin-type lectin" evidence="1">
    <location>
        <begin position="28"/>
        <end position="156"/>
    </location>
</feature>
<comment type="caution">
    <text evidence="2">The sequence shown here is derived from an EMBL/GenBank/DDBJ whole genome shotgun (WGS) entry which is preliminary data.</text>
</comment>
<dbReference type="Pfam" id="PF01419">
    <property type="entry name" value="Jacalin"/>
    <property type="match status" value="1"/>
</dbReference>
<evidence type="ECO:0000313" key="2">
    <source>
        <dbReference type="EMBL" id="KHO11480.1"/>
    </source>
</evidence>
<evidence type="ECO:0000313" key="3">
    <source>
        <dbReference type="Proteomes" id="UP000002498"/>
    </source>
</evidence>
<dbReference type="Proteomes" id="UP000002498">
    <property type="component" value="Unassembled WGS sequence"/>
</dbReference>
<dbReference type="Gene3D" id="2.100.10.30">
    <property type="entry name" value="Jacalin-like lectin domain"/>
    <property type="match status" value="1"/>
</dbReference>